<dbReference type="Proteomes" id="UP000215914">
    <property type="component" value="Chromosome 10"/>
</dbReference>
<proteinExistence type="predicted"/>
<protein>
    <submittedName>
        <fullName evidence="1">Uncharacterized protein</fullName>
    </submittedName>
</protein>
<organism evidence="1 2">
    <name type="scientific">Helianthus annuus</name>
    <name type="common">Common sunflower</name>
    <dbReference type="NCBI Taxonomy" id="4232"/>
    <lineage>
        <taxon>Eukaryota</taxon>
        <taxon>Viridiplantae</taxon>
        <taxon>Streptophyta</taxon>
        <taxon>Embryophyta</taxon>
        <taxon>Tracheophyta</taxon>
        <taxon>Spermatophyta</taxon>
        <taxon>Magnoliopsida</taxon>
        <taxon>eudicotyledons</taxon>
        <taxon>Gunneridae</taxon>
        <taxon>Pentapetalae</taxon>
        <taxon>asterids</taxon>
        <taxon>campanulids</taxon>
        <taxon>Asterales</taxon>
        <taxon>Asteraceae</taxon>
        <taxon>Asteroideae</taxon>
        <taxon>Heliantheae alliance</taxon>
        <taxon>Heliantheae</taxon>
        <taxon>Helianthus</taxon>
    </lineage>
</organism>
<dbReference type="AlphaFoldDB" id="A0A251TKJ1"/>
<accession>A0A251TKJ1</accession>
<gene>
    <name evidence="1" type="ORF">HannXRQ_Chr10g0296801</name>
</gene>
<reference evidence="2" key="1">
    <citation type="journal article" date="2017" name="Nature">
        <title>The sunflower genome provides insights into oil metabolism, flowering and Asterid evolution.</title>
        <authorList>
            <person name="Badouin H."/>
            <person name="Gouzy J."/>
            <person name="Grassa C.J."/>
            <person name="Murat F."/>
            <person name="Staton S.E."/>
            <person name="Cottret L."/>
            <person name="Lelandais-Briere C."/>
            <person name="Owens G.L."/>
            <person name="Carrere S."/>
            <person name="Mayjonade B."/>
            <person name="Legrand L."/>
            <person name="Gill N."/>
            <person name="Kane N.C."/>
            <person name="Bowers J.E."/>
            <person name="Hubner S."/>
            <person name="Bellec A."/>
            <person name="Berard A."/>
            <person name="Berges H."/>
            <person name="Blanchet N."/>
            <person name="Boniface M.C."/>
            <person name="Brunel D."/>
            <person name="Catrice O."/>
            <person name="Chaidir N."/>
            <person name="Claudel C."/>
            <person name="Donnadieu C."/>
            <person name="Faraut T."/>
            <person name="Fievet G."/>
            <person name="Helmstetter N."/>
            <person name="King M."/>
            <person name="Knapp S.J."/>
            <person name="Lai Z."/>
            <person name="Le Paslier M.C."/>
            <person name="Lippi Y."/>
            <person name="Lorenzon L."/>
            <person name="Mandel J.R."/>
            <person name="Marage G."/>
            <person name="Marchand G."/>
            <person name="Marquand E."/>
            <person name="Bret-Mestries E."/>
            <person name="Morien E."/>
            <person name="Nambeesan S."/>
            <person name="Nguyen T."/>
            <person name="Pegot-Espagnet P."/>
            <person name="Pouilly N."/>
            <person name="Raftis F."/>
            <person name="Sallet E."/>
            <person name="Schiex T."/>
            <person name="Thomas J."/>
            <person name="Vandecasteele C."/>
            <person name="Vares D."/>
            <person name="Vear F."/>
            <person name="Vautrin S."/>
            <person name="Crespi M."/>
            <person name="Mangin B."/>
            <person name="Burke J.M."/>
            <person name="Salse J."/>
            <person name="Munos S."/>
            <person name="Vincourt P."/>
            <person name="Rieseberg L.H."/>
            <person name="Langlade N.B."/>
        </authorList>
    </citation>
    <scope>NUCLEOTIDE SEQUENCE [LARGE SCALE GENOMIC DNA]</scope>
    <source>
        <strain evidence="2">cv. SF193</strain>
    </source>
</reference>
<evidence type="ECO:0000313" key="2">
    <source>
        <dbReference type="Proteomes" id="UP000215914"/>
    </source>
</evidence>
<sequence>MLQTYYIRVFSQNIHLHKQLQHRRYPPESKKLLCRCIRMRLGPTEILGEYA</sequence>
<dbReference type="EMBL" id="CM007899">
    <property type="protein sequence ID" value="OTG11263.1"/>
    <property type="molecule type" value="Genomic_DNA"/>
</dbReference>
<dbReference type="InParanoid" id="A0A251TKJ1"/>
<dbReference type="InterPro" id="IPR037240">
    <property type="entry name" value="ORC1-binding_dom"/>
</dbReference>
<dbReference type="SUPFAM" id="SSF144005">
    <property type="entry name" value="ORC1-binding domain"/>
    <property type="match status" value="1"/>
</dbReference>
<evidence type="ECO:0000313" key="1">
    <source>
        <dbReference type="EMBL" id="OTG11263.1"/>
    </source>
</evidence>
<keyword evidence="2" id="KW-1185">Reference proteome</keyword>
<name>A0A251TKJ1_HELAN</name>